<gene>
    <name evidence="2" type="ORF">A2722_00975</name>
</gene>
<keyword evidence="1" id="KW-0472">Membrane</keyword>
<organism evidence="2 3">
    <name type="scientific">Candidatus Doudnabacteria bacterium RIFCSPHIGHO2_01_FULL_50_11</name>
    <dbReference type="NCBI Taxonomy" id="1817828"/>
    <lineage>
        <taxon>Bacteria</taxon>
        <taxon>Candidatus Doudnaibacteriota</taxon>
    </lineage>
</organism>
<reference evidence="2 3" key="1">
    <citation type="journal article" date="2016" name="Nat. Commun.">
        <title>Thousands of microbial genomes shed light on interconnected biogeochemical processes in an aquifer system.</title>
        <authorList>
            <person name="Anantharaman K."/>
            <person name="Brown C.T."/>
            <person name="Hug L.A."/>
            <person name="Sharon I."/>
            <person name="Castelle C.J."/>
            <person name="Probst A.J."/>
            <person name="Thomas B.C."/>
            <person name="Singh A."/>
            <person name="Wilkins M.J."/>
            <person name="Karaoz U."/>
            <person name="Brodie E.L."/>
            <person name="Williams K.H."/>
            <person name="Hubbard S.S."/>
            <person name="Banfield J.F."/>
        </authorList>
    </citation>
    <scope>NUCLEOTIDE SEQUENCE [LARGE SCALE GENOMIC DNA]</scope>
</reference>
<sequence>MQSRIKFAYALALAALATVTVVTALTVAGELSAGFKDALKNTFTHHWLGKSAIALGLFFILTLLSYFAQTSTDEARLARMVRVLGWTAACATVGLYLFFLKEFLH</sequence>
<name>A0A1F5PEY5_9BACT</name>
<dbReference type="EMBL" id="MFEO01000033">
    <property type="protein sequence ID" value="OGE88458.1"/>
    <property type="molecule type" value="Genomic_DNA"/>
</dbReference>
<dbReference type="Proteomes" id="UP000178377">
    <property type="component" value="Unassembled WGS sequence"/>
</dbReference>
<protein>
    <submittedName>
        <fullName evidence="2">Uncharacterized protein</fullName>
    </submittedName>
</protein>
<keyword evidence="1" id="KW-0812">Transmembrane</keyword>
<dbReference type="STRING" id="1817828.A2722_00975"/>
<feature type="transmembrane region" description="Helical" evidence="1">
    <location>
        <begin position="48"/>
        <end position="68"/>
    </location>
</feature>
<evidence type="ECO:0000313" key="3">
    <source>
        <dbReference type="Proteomes" id="UP000178377"/>
    </source>
</evidence>
<proteinExistence type="predicted"/>
<comment type="caution">
    <text evidence="2">The sequence shown here is derived from an EMBL/GenBank/DDBJ whole genome shotgun (WGS) entry which is preliminary data.</text>
</comment>
<keyword evidence="1" id="KW-1133">Transmembrane helix</keyword>
<evidence type="ECO:0000256" key="1">
    <source>
        <dbReference type="SAM" id="Phobius"/>
    </source>
</evidence>
<dbReference type="AlphaFoldDB" id="A0A1F5PEY5"/>
<evidence type="ECO:0000313" key="2">
    <source>
        <dbReference type="EMBL" id="OGE88458.1"/>
    </source>
</evidence>
<accession>A0A1F5PEY5</accession>
<feature type="transmembrane region" description="Helical" evidence="1">
    <location>
        <begin position="80"/>
        <end position="99"/>
    </location>
</feature>